<reference evidence="2 3" key="1">
    <citation type="submission" date="2017-05" db="EMBL/GenBank/DDBJ databases">
        <title>Vagococcus spp. assemblies.</title>
        <authorList>
            <person name="Gulvik C.A."/>
        </authorList>
    </citation>
    <scope>NUCLEOTIDE SEQUENCE [LARGE SCALE GENOMIC DNA]</scope>
    <source>
        <strain evidence="2 3">DSM 24756</strain>
    </source>
</reference>
<proteinExistence type="predicted"/>
<dbReference type="InterPro" id="IPR028912">
    <property type="entry name" value="Tox-MPTase4_dom"/>
</dbReference>
<evidence type="ECO:0000313" key="3">
    <source>
        <dbReference type="Proteomes" id="UP000288669"/>
    </source>
</evidence>
<accession>A0A430ALF9</accession>
<gene>
    <name evidence="2" type="ORF">CBF30_04790</name>
</gene>
<evidence type="ECO:0000313" key="2">
    <source>
        <dbReference type="EMBL" id="RSU08814.1"/>
    </source>
</evidence>
<dbReference type="AlphaFoldDB" id="A0A430ALF9"/>
<organism evidence="2 3">
    <name type="scientific">Vagococcus entomophilus</name>
    <dbReference type="NCBI Taxonomy" id="1160095"/>
    <lineage>
        <taxon>Bacteria</taxon>
        <taxon>Bacillati</taxon>
        <taxon>Bacillota</taxon>
        <taxon>Bacilli</taxon>
        <taxon>Lactobacillales</taxon>
        <taxon>Enterococcaceae</taxon>
        <taxon>Vagococcus</taxon>
    </lineage>
</organism>
<keyword evidence="3" id="KW-1185">Reference proteome</keyword>
<sequence>MSAVEKADGSNLDYRRINIQQNDIGERLATRKEIRSFKKKFGQNGVKLTIDKKGKILPANVDGGFNFKTGKIVLPKNPTQIALHHEGFHAEQWLNIGQDAYAKLAVLEREEHVFEQIMKNQHLFDDQSIIHSIEYIERLRLKLK</sequence>
<comment type="caution">
    <text evidence="2">The sequence shown here is derived from an EMBL/GenBank/DDBJ whole genome shotgun (WGS) entry which is preliminary data.</text>
</comment>
<feature type="domain" description="Tox-MPTase4" evidence="1">
    <location>
        <begin position="14"/>
        <end position="142"/>
    </location>
</feature>
<name>A0A430ALF9_9ENTE</name>
<protein>
    <submittedName>
        <fullName evidence="2">Rhs core protein</fullName>
    </submittedName>
</protein>
<dbReference type="Proteomes" id="UP000288669">
    <property type="component" value="Unassembled WGS sequence"/>
</dbReference>
<evidence type="ECO:0000259" key="1">
    <source>
        <dbReference type="Pfam" id="PF15640"/>
    </source>
</evidence>
<dbReference type="Pfam" id="PF15640">
    <property type="entry name" value="Tox-MPTase4"/>
    <property type="match status" value="1"/>
</dbReference>
<dbReference type="EMBL" id="NGJZ01000001">
    <property type="protein sequence ID" value="RSU08814.1"/>
    <property type="molecule type" value="Genomic_DNA"/>
</dbReference>